<dbReference type="EMBL" id="MU001496">
    <property type="protein sequence ID" value="KAF2447819.1"/>
    <property type="molecule type" value="Genomic_DNA"/>
</dbReference>
<keyword evidence="3" id="KW-1185">Reference proteome</keyword>
<keyword evidence="1" id="KW-0812">Transmembrane</keyword>
<comment type="caution">
    <text evidence="2">The sequence shown here is derived from an EMBL/GenBank/DDBJ whole genome shotgun (WGS) entry which is preliminary data.</text>
</comment>
<accession>A0A9P4PMF9</accession>
<evidence type="ECO:0000313" key="3">
    <source>
        <dbReference type="Proteomes" id="UP000799764"/>
    </source>
</evidence>
<feature type="transmembrane region" description="Helical" evidence="1">
    <location>
        <begin position="20"/>
        <end position="43"/>
    </location>
</feature>
<dbReference type="OrthoDB" id="10407986at2759"/>
<name>A0A9P4PMF9_9PLEO</name>
<proteinExistence type="predicted"/>
<keyword evidence="1" id="KW-0472">Membrane</keyword>
<keyword evidence="1" id="KW-1133">Transmembrane helix</keyword>
<sequence>MLDARRSHLEKRNNHRVFGFGVFGALYLVHPLAFCSSFGLVALQPRFQLSLTFPSSTGTASRLHFQRGSFLQEGNYRGHVLSVRARTGPRRMITQSPFLFHPRGERFVRDTSLDRAFVSWIISFLDWRIPPKFGILHLRISSPYHSTLYYSTWIGRIGRFERFTSWIIGDKGKKARSRNNCS</sequence>
<gene>
    <name evidence="2" type="ORF">P171DRAFT_232542</name>
</gene>
<protein>
    <submittedName>
        <fullName evidence="2">Uncharacterized protein</fullName>
    </submittedName>
</protein>
<evidence type="ECO:0000256" key="1">
    <source>
        <dbReference type="SAM" id="Phobius"/>
    </source>
</evidence>
<dbReference type="AlphaFoldDB" id="A0A9P4PMF9"/>
<reference evidence="2" key="1">
    <citation type="journal article" date="2020" name="Stud. Mycol.">
        <title>101 Dothideomycetes genomes: a test case for predicting lifestyles and emergence of pathogens.</title>
        <authorList>
            <person name="Haridas S."/>
            <person name="Albert R."/>
            <person name="Binder M."/>
            <person name="Bloem J."/>
            <person name="Labutti K."/>
            <person name="Salamov A."/>
            <person name="Andreopoulos B."/>
            <person name="Baker S."/>
            <person name="Barry K."/>
            <person name="Bills G."/>
            <person name="Bluhm B."/>
            <person name="Cannon C."/>
            <person name="Castanera R."/>
            <person name="Culley D."/>
            <person name="Daum C."/>
            <person name="Ezra D."/>
            <person name="Gonzalez J."/>
            <person name="Henrissat B."/>
            <person name="Kuo A."/>
            <person name="Liang C."/>
            <person name="Lipzen A."/>
            <person name="Lutzoni F."/>
            <person name="Magnuson J."/>
            <person name="Mondo S."/>
            <person name="Nolan M."/>
            <person name="Ohm R."/>
            <person name="Pangilinan J."/>
            <person name="Park H.-J."/>
            <person name="Ramirez L."/>
            <person name="Alfaro M."/>
            <person name="Sun H."/>
            <person name="Tritt A."/>
            <person name="Yoshinaga Y."/>
            <person name="Zwiers L.-H."/>
            <person name="Turgeon B."/>
            <person name="Goodwin S."/>
            <person name="Spatafora J."/>
            <person name="Crous P."/>
            <person name="Grigoriev I."/>
        </authorList>
    </citation>
    <scope>NUCLEOTIDE SEQUENCE</scope>
    <source>
        <strain evidence="2">CBS 690.94</strain>
    </source>
</reference>
<evidence type="ECO:0000313" key="2">
    <source>
        <dbReference type="EMBL" id="KAF2447819.1"/>
    </source>
</evidence>
<organism evidence="2 3">
    <name type="scientific">Karstenula rhodostoma CBS 690.94</name>
    <dbReference type="NCBI Taxonomy" id="1392251"/>
    <lineage>
        <taxon>Eukaryota</taxon>
        <taxon>Fungi</taxon>
        <taxon>Dikarya</taxon>
        <taxon>Ascomycota</taxon>
        <taxon>Pezizomycotina</taxon>
        <taxon>Dothideomycetes</taxon>
        <taxon>Pleosporomycetidae</taxon>
        <taxon>Pleosporales</taxon>
        <taxon>Massarineae</taxon>
        <taxon>Didymosphaeriaceae</taxon>
        <taxon>Karstenula</taxon>
    </lineage>
</organism>
<dbReference type="Proteomes" id="UP000799764">
    <property type="component" value="Unassembled WGS sequence"/>
</dbReference>